<feature type="domain" description="Protein kinase" evidence="3">
    <location>
        <begin position="295"/>
        <end position="584"/>
    </location>
</feature>
<keyword evidence="2" id="KW-1133">Transmembrane helix</keyword>
<sequence length="807" mass="90146">MLAVSESSSSSNGKFHTMQVIMMMGYTIMCILSLTLIAYLRYNRSVALKGNSTAARKIILPAFEPLLWILGAATGVFALYLIIALAFDLYPESMPTLASEFFYCGRQFVLLLVIVFMFQKSVSIPALRRTVFIALLLALYTVPFDFYSAYWGSPAHTNTYMIVQKALRALLLLFYVYILVWPPSRASKRTLREFCIFTLVYHALSMTSTELLRFGSRDTGYMLLNVTILWASLCPLVIWRVLRADTEHWRGMGQRACALQTVLRNKGQINEHISSEGLHVLIEMHRKLVIDFAYLDIRQRIGVGASAIVFNGILNSRTPIATKVYTPSTLTDEVVASFSQEAALCGALRHPNITKFYGMCICPPTICLVFELCQGNLDDLLRSNLRRDFHPNRQQLGINLGYMIDAARAVAYLHSFSPGLLHRDIKPTNFLVDRDCNVKLTDFGESRSLPSASSGDGKSDILSISMPSPSILQIRADKMTVKGTVDYMAPELINGKGGFANYGEAADIFSLAMTMWDILHPGVDKYPGCSKSHLHIFEAVLDGKRPELAADLHPTLRELIQSAWHEDPRMRPSAQVLVIMLESIQEEVCAAHLADLMSELTAEASQVDLTASRGCCIAAFTGESAVELLLSCEHVYSAGEAIRLGNMWMDAGLLHHIRHSQSFQNDDSLYYLDEEQIQNSQPLDSASPQDFLNRYTRQSAKTRKESTASSTRSSGTNAATTATEGPEHVKFCTCRSYGQRLESDGAKPIRKRDQLRRKKYQPIVEENVLTMSLLVQDEAALPDFEGFESSRSSFNFNFHDMSTSSNP</sequence>
<dbReference type="PROSITE" id="PS50011">
    <property type="entry name" value="PROTEIN_KINASE_DOM"/>
    <property type="match status" value="1"/>
</dbReference>
<dbReference type="InterPro" id="IPR036388">
    <property type="entry name" value="WH-like_DNA-bd_sf"/>
</dbReference>
<dbReference type="SMART" id="SM00220">
    <property type="entry name" value="S_TKc"/>
    <property type="match status" value="1"/>
</dbReference>
<feature type="transmembrane region" description="Helical" evidence="2">
    <location>
        <begin position="66"/>
        <end position="87"/>
    </location>
</feature>
<dbReference type="InterPro" id="IPR008271">
    <property type="entry name" value="Ser/Thr_kinase_AS"/>
</dbReference>
<dbReference type="Gene3D" id="1.10.10.10">
    <property type="entry name" value="Winged helix-like DNA-binding domain superfamily/Winged helix DNA-binding domain"/>
    <property type="match status" value="1"/>
</dbReference>
<dbReference type="SUPFAM" id="SSF56112">
    <property type="entry name" value="Protein kinase-like (PK-like)"/>
    <property type="match status" value="1"/>
</dbReference>
<protein>
    <recommendedName>
        <fullName evidence="7">Protein kinase domain-containing protein</fullName>
    </recommendedName>
</protein>
<feature type="transmembrane region" description="Helical" evidence="2">
    <location>
        <begin position="99"/>
        <end position="118"/>
    </location>
</feature>
<dbReference type="InterPro" id="IPR011009">
    <property type="entry name" value="Kinase-like_dom_sf"/>
</dbReference>
<evidence type="ECO:0000256" key="2">
    <source>
        <dbReference type="SAM" id="Phobius"/>
    </source>
</evidence>
<dbReference type="CDD" id="cd04371">
    <property type="entry name" value="DEP"/>
    <property type="match status" value="1"/>
</dbReference>
<dbReference type="PANTHER" id="PTHR44329:SF289">
    <property type="entry name" value="SERINE_THREONINE-PROTEIN KINASE VIK"/>
    <property type="match status" value="1"/>
</dbReference>
<feature type="compositionally biased region" description="Polar residues" evidence="1">
    <location>
        <begin position="707"/>
        <end position="723"/>
    </location>
</feature>
<evidence type="ECO:0000256" key="1">
    <source>
        <dbReference type="SAM" id="MobiDB-lite"/>
    </source>
</evidence>
<reference evidence="5" key="1">
    <citation type="submission" date="2019-03" db="EMBL/GenBank/DDBJ databases">
        <title>Long read genome sequence of the mycoparasitic Pythium oligandrum ATCC 38472 isolated from sugarbeet rhizosphere.</title>
        <authorList>
            <person name="Gaulin E."/>
        </authorList>
    </citation>
    <scope>NUCLEOTIDE SEQUENCE</scope>
    <source>
        <strain evidence="5">ATCC 38472_TT</strain>
    </source>
</reference>
<evidence type="ECO:0000313" key="5">
    <source>
        <dbReference type="EMBL" id="TMW66265.1"/>
    </source>
</evidence>
<feature type="transmembrane region" description="Helical" evidence="2">
    <location>
        <begin position="162"/>
        <end position="182"/>
    </location>
</feature>
<accession>A0A8K1CMX6</accession>
<dbReference type="InterPro" id="IPR000591">
    <property type="entry name" value="DEP_dom"/>
</dbReference>
<dbReference type="Gene3D" id="1.10.510.10">
    <property type="entry name" value="Transferase(Phosphotransferase) domain 1"/>
    <property type="match status" value="1"/>
</dbReference>
<dbReference type="EMBL" id="SPLM01000036">
    <property type="protein sequence ID" value="TMW66265.1"/>
    <property type="molecule type" value="Genomic_DNA"/>
</dbReference>
<dbReference type="SMART" id="SM00049">
    <property type="entry name" value="DEP"/>
    <property type="match status" value="1"/>
</dbReference>
<keyword evidence="2" id="KW-0472">Membrane</keyword>
<feature type="transmembrane region" description="Helical" evidence="2">
    <location>
        <begin position="20"/>
        <end position="40"/>
    </location>
</feature>
<dbReference type="AlphaFoldDB" id="A0A8K1CMX6"/>
<feature type="transmembrane region" description="Helical" evidence="2">
    <location>
        <begin position="221"/>
        <end position="242"/>
    </location>
</feature>
<proteinExistence type="predicted"/>
<dbReference type="GO" id="GO:0004674">
    <property type="term" value="F:protein serine/threonine kinase activity"/>
    <property type="evidence" value="ECO:0007669"/>
    <property type="project" value="TreeGrafter"/>
</dbReference>
<feature type="region of interest" description="Disordered" evidence="1">
    <location>
        <begin position="697"/>
        <end position="724"/>
    </location>
</feature>
<keyword evidence="2" id="KW-0812">Transmembrane</keyword>
<dbReference type="PROSITE" id="PS50186">
    <property type="entry name" value="DEP"/>
    <property type="match status" value="1"/>
</dbReference>
<dbReference type="Gene3D" id="3.30.200.20">
    <property type="entry name" value="Phosphorylase Kinase, domain 1"/>
    <property type="match status" value="1"/>
</dbReference>
<dbReference type="OrthoDB" id="10261027at2759"/>
<evidence type="ECO:0000313" key="6">
    <source>
        <dbReference type="Proteomes" id="UP000794436"/>
    </source>
</evidence>
<feature type="transmembrane region" description="Helical" evidence="2">
    <location>
        <begin position="130"/>
        <end position="150"/>
    </location>
</feature>
<evidence type="ECO:0000259" key="3">
    <source>
        <dbReference type="PROSITE" id="PS50011"/>
    </source>
</evidence>
<feature type="domain" description="DEP" evidence="4">
    <location>
        <begin position="619"/>
        <end position="674"/>
    </location>
</feature>
<organism evidence="5 6">
    <name type="scientific">Pythium oligandrum</name>
    <name type="common">Mycoparasitic fungus</name>
    <dbReference type="NCBI Taxonomy" id="41045"/>
    <lineage>
        <taxon>Eukaryota</taxon>
        <taxon>Sar</taxon>
        <taxon>Stramenopiles</taxon>
        <taxon>Oomycota</taxon>
        <taxon>Peronosporomycetes</taxon>
        <taxon>Pythiales</taxon>
        <taxon>Pythiaceae</taxon>
        <taxon>Pythium</taxon>
    </lineage>
</organism>
<dbReference type="GO" id="GO:0035556">
    <property type="term" value="P:intracellular signal transduction"/>
    <property type="evidence" value="ECO:0007669"/>
    <property type="project" value="InterPro"/>
</dbReference>
<dbReference type="PROSITE" id="PS00108">
    <property type="entry name" value="PROTEIN_KINASE_ST"/>
    <property type="match status" value="1"/>
</dbReference>
<gene>
    <name evidence="5" type="ORF">Poli38472_004030</name>
</gene>
<dbReference type="InterPro" id="IPR000719">
    <property type="entry name" value="Prot_kinase_dom"/>
</dbReference>
<dbReference type="InterPro" id="IPR036390">
    <property type="entry name" value="WH_DNA-bd_sf"/>
</dbReference>
<dbReference type="SUPFAM" id="SSF46785">
    <property type="entry name" value="Winged helix' DNA-binding domain"/>
    <property type="match status" value="1"/>
</dbReference>
<evidence type="ECO:0000259" key="4">
    <source>
        <dbReference type="PROSITE" id="PS50186"/>
    </source>
</evidence>
<keyword evidence="6" id="KW-1185">Reference proteome</keyword>
<dbReference type="Pfam" id="PF00069">
    <property type="entry name" value="Pkinase"/>
    <property type="match status" value="1"/>
</dbReference>
<name>A0A8K1CMX6_PYTOL</name>
<dbReference type="PANTHER" id="PTHR44329">
    <property type="entry name" value="SERINE/THREONINE-PROTEIN KINASE TNNI3K-RELATED"/>
    <property type="match status" value="1"/>
</dbReference>
<dbReference type="GO" id="GO:0005524">
    <property type="term" value="F:ATP binding"/>
    <property type="evidence" value="ECO:0007669"/>
    <property type="project" value="InterPro"/>
</dbReference>
<comment type="caution">
    <text evidence="5">The sequence shown here is derived from an EMBL/GenBank/DDBJ whole genome shotgun (WGS) entry which is preliminary data.</text>
</comment>
<dbReference type="InterPro" id="IPR051681">
    <property type="entry name" value="Ser/Thr_Kinases-Pseudokinases"/>
</dbReference>
<dbReference type="Proteomes" id="UP000794436">
    <property type="component" value="Unassembled WGS sequence"/>
</dbReference>
<evidence type="ECO:0008006" key="7">
    <source>
        <dbReference type="Google" id="ProtNLM"/>
    </source>
</evidence>